<feature type="binding site" evidence="6">
    <location>
        <position position="136"/>
    </location>
    <ligand>
        <name>S-adenosyl-L-methionine</name>
        <dbReference type="ChEBI" id="CHEBI:59789"/>
    </ligand>
</feature>
<evidence type="ECO:0000313" key="7">
    <source>
        <dbReference type="EMBL" id="MBB3064024.1"/>
    </source>
</evidence>
<dbReference type="AlphaFoldDB" id="A0A839SQA9"/>
<dbReference type="SUPFAM" id="SSF53335">
    <property type="entry name" value="S-adenosyl-L-methionine-dependent methyltransferases"/>
    <property type="match status" value="1"/>
</dbReference>
<keyword evidence="4 6" id="KW-0808">Transferase</keyword>
<accession>A0A839SQA9</accession>
<keyword evidence="1 6" id="KW-0963">Cytoplasm</keyword>
<dbReference type="NCBIfam" id="TIGR00138">
    <property type="entry name" value="rsmG_gidB"/>
    <property type="match status" value="1"/>
</dbReference>
<dbReference type="Pfam" id="PF02527">
    <property type="entry name" value="GidB"/>
    <property type="match status" value="1"/>
</dbReference>
<feature type="binding site" evidence="6">
    <location>
        <position position="73"/>
    </location>
    <ligand>
        <name>S-adenosyl-L-methionine</name>
        <dbReference type="ChEBI" id="CHEBI:59789"/>
    </ligand>
</feature>
<dbReference type="EC" id="2.1.1.170" evidence="6"/>
<dbReference type="EMBL" id="JACHXA010000001">
    <property type="protein sequence ID" value="MBB3064024.1"/>
    <property type="molecule type" value="Genomic_DNA"/>
</dbReference>
<dbReference type="GO" id="GO:0070043">
    <property type="term" value="F:rRNA (guanine-N7-)-methyltransferase activity"/>
    <property type="evidence" value="ECO:0007669"/>
    <property type="project" value="UniProtKB-UniRule"/>
</dbReference>
<feature type="binding site" evidence="6">
    <location>
        <begin position="122"/>
        <end position="123"/>
    </location>
    <ligand>
        <name>S-adenosyl-L-methionine</name>
        <dbReference type="ChEBI" id="CHEBI:59789"/>
    </ligand>
</feature>
<dbReference type="HAMAP" id="MF_00074">
    <property type="entry name" value="16SrRNA_methyltr_G"/>
    <property type="match status" value="1"/>
</dbReference>
<name>A0A839SQA9_9PROT</name>
<dbReference type="InterPro" id="IPR029063">
    <property type="entry name" value="SAM-dependent_MTases_sf"/>
</dbReference>
<dbReference type="PIRSF" id="PIRSF003078">
    <property type="entry name" value="GidB"/>
    <property type="match status" value="1"/>
</dbReference>
<keyword evidence="8" id="KW-1185">Reference proteome</keyword>
<comment type="subcellular location">
    <subcellularLocation>
        <location evidence="6">Cytoplasm</location>
    </subcellularLocation>
</comment>
<comment type="function">
    <text evidence="6">Specifically methylates the N7 position of guanine in position 527 of 16S rRNA.</text>
</comment>
<dbReference type="Gene3D" id="3.40.50.150">
    <property type="entry name" value="Vaccinia Virus protein VP39"/>
    <property type="match status" value="1"/>
</dbReference>
<dbReference type="Proteomes" id="UP000581135">
    <property type="component" value="Unassembled WGS sequence"/>
</dbReference>
<comment type="caution">
    <text evidence="6">Lacks conserved residue(s) required for the propagation of feature annotation.</text>
</comment>
<gene>
    <name evidence="6" type="primary">rsmG</name>
    <name evidence="7" type="ORF">FHR98_000289</name>
</gene>
<proteinExistence type="inferred from homology"/>
<comment type="similarity">
    <text evidence="6">Belongs to the methyltransferase superfamily. RNA methyltransferase RsmG family.</text>
</comment>
<dbReference type="RefSeq" id="WP_183414843.1">
    <property type="nucleotide sequence ID" value="NZ_JACHXA010000001.1"/>
</dbReference>
<evidence type="ECO:0000256" key="4">
    <source>
        <dbReference type="ARBA" id="ARBA00022679"/>
    </source>
</evidence>
<evidence type="ECO:0000256" key="2">
    <source>
        <dbReference type="ARBA" id="ARBA00022552"/>
    </source>
</evidence>
<feature type="binding site" evidence="6">
    <location>
        <position position="78"/>
    </location>
    <ligand>
        <name>S-adenosyl-L-methionine</name>
        <dbReference type="ChEBI" id="CHEBI:59789"/>
    </ligand>
</feature>
<dbReference type="GO" id="GO:0005829">
    <property type="term" value="C:cytosol"/>
    <property type="evidence" value="ECO:0007669"/>
    <property type="project" value="TreeGrafter"/>
</dbReference>
<evidence type="ECO:0000256" key="3">
    <source>
        <dbReference type="ARBA" id="ARBA00022603"/>
    </source>
</evidence>
<evidence type="ECO:0000256" key="5">
    <source>
        <dbReference type="ARBA" id="ARBA00022691"/>
    </source>
</evidence>
<keyword evidence="2 6" id="KW-0698">rRNA processing</keyword>
<dbReference type="InterPro" id="IPR003682">
    <property type="entry name" value="rRNA_ssu_MeTfrase_G"/>
</dbReference>
<evidence type="ECO:0000256" key="6">
    <source>
        <dbReference type="HAMAP-Rule" id="MF_00074"/>
    </source>
</evidence>
<sequence>MTPEEFSDLAGVSRETMEKLQTYLDLLQRWNKAINLVGRETLKDPWRRHFLDSAQLWSLLPGDAPSQRIVDLGSGAGFPGLVLSIMGAREVHLIEADQRKVTFMRHVSRETGAPTVFHNDRIEALTPFTVPVVTARALAPLPKLLGYAAPFLQQGGISLFLKGREAEQELTAAATEWKMKVKRHRSKSSDEAIILEIGDLARVS</sequence>
<dbReference type="PANTHER" id="PTHR31760">
    <property type="entry name" value="S-ADENOSYL-L-METHIONINE-DEPENDENT METHYLTRANSFERASES SUPERFAMILY PROTEIN"/>
    <property type="match status" value="1"/>
</dbReference>
<reference evidence="7 8" key="1">
    <citation type="submission" date="2020-08" db="EMBL/GenBank/DDBJ databases">
        <title>Genomic Encyclopedia of Type Strains, Phase III (KMG-III): the genomes of soil and plant-associated and newly described type strains.</title>
        <authorList>
            <person name="Whitman W."/>
        </authorList>
    </citation>
    <scope>NUCLEOTIDE SEQUENCE [LARGE SCALE GENOMIC DNA]</scope>
    <source>
        <strain evidence="7 8">CECT 8803</strain>
    </source>
</reference>
<keyword evidence="3 6" id="KW-0489">Methyltransferase</keyword>
<protein>
    <recommendedName>
        <fullName evidence="6">Ribosomal RNA small subunit methyltransferase G</fullName>
        <ecNumber evidence="6">2.1.1.170</ecNumber>
    </recommendedName>
    <alternativeName>
        <fullName evidence="6">16S rRNA 7-methylguanosine methyltransferase</fullName>
        <shortName evidence="6">16S rRNA m7G methyltransferase</shortName>
    </alternativeName>
</protein>
<organism evidence="7 8">
    <name type="scientific">Limibacillus halophilus</name>
    <dbReference type="NCBI Taxonomy" id="1579333"/>
    <lineage>
        <taxon>Bacteria</taxon>
        <taxon>Pseudomonadati</taxon>
        <taxon>Pseudomonadota</taxon>
        <taxon>Alphaproteobacteria</taxon>
        <taxon>Rhodospirillales</taxon>
        <taxon>Rhodovibrionaceae</taxon>
        <taxon>Limibacillus</taxon>
    </lineage>
</organism>
<comment type="caution">
    <text evidence="7">The sequence shown here is derived from an EMBL/GenBank/DDBJ whole genome shotgun (WGS) entry which is preliminary data.</text>
</comment>
<comment type="catalytic activity">
    <reaction evidence="6">
        <text>guanosine(527) in 16S rRNA + S-adenosyl-L-methionine = N(7)-methylguanosine(527) in 16S rRNA + S-adenosyl-L-homocysteine</text>
        <dbReference type="Rhea" id="RHEA:42732"/>
        <dbReference type="Rhea" id="RHEA-COMP:10209"/>
        <dbReference type="Rhea" id="RHEA-COMP:10210"/>
        <dbReference type="ChEBI" id="CHEBI:57856"/>
        <dbReference type="ChEBI" id="CHEBI:59789"/>
        <dbReference type="ChEBI" id="CHEBI:74269"/>
        <dbReference type="ChEBI" id="CHEBI:74480"/>
        <dbReference type="EC" id="2.1.1.170"/>
    </reaction>
</comment>
<dbReference type="PANTHER" id="PTHR31760:SF0">
    <property type="entry name" value="S-ADENOSYL-L-METHIONINE-DEPENDENT METHYLTRANSFERASES SUPERFAMILY PROTEIN"/>
    <property type="match status" value="1"/>
</dbReference>
<keyword evidence="5 6" id="KW-0949">S-adenosyl-L-methionine</keyword>
<evidence type="ECO:0000256" key="1">
    <source>
        <dbReference type="ARBA" id="ARBA00022490"/>
    </source>
</evidence>
<evidence type="ECO:0000313" key="8">
    <source>
        <dbReference type="Proteomes" id="UP000581135"/>
    </source>
</evidence>